<accession>A0A438N404</accession>
<dbReference type="InterPro" id="IPR011008">
    <property type="entry name" value="Dimeric_a/b-barrel"/>
</dbReference>
<sequence>MSTPASQEIYRISTLFHSRPGVSETEFYKHWYEVHGPLCVPWALHYNFVGYIQFQTPQHLREALGKGRDGQFKSSSGFEACADFYVRDYNDYLKAFQDPYYLEVIAQDEENFVDKGIERFGNREQGYNVGEVRAISTMGITKSIIKDGKAVIQVPDSVWKKWEEFQDRKRAG</sequence>
<evidence type="ECO:0000313" key="4">
    <source>
        <dbReference type="Proteomes" id="UP000288859"/>
    </source>
</evidence>
<feature type="domain" description="EthD" evidence="2">
    <location>
        <begin position="19"/>
        <end position="115"/>
    </location>
</feature>
<dbReference type="Proteomes" id="UP000288859">
    <property type="component" value="Unassembled WGS sequence"/>
</dbReference>
<evidence type="ECO:0000259" key="2">
    <source>
        <dbReference type="Pfam" id="PF07110"/>
    </source>
</evidence>
<dbReference type="EMBL" id="NAJM01000023">
    <property type="protein sequence ID" value="RVX70411.1"/>
    <property type="molecule type" value="Genomic_DNA"/>
</dbReference>
<evidence type="ECO:0000313" key="3">
    <source>
        <dbReference type="EMBL" id="RVX70411.1"/>
    </source>
</evidence>
<evidence type="ECO:0000256" key="1">
    <source>
        <dbReference type="ARBA" id="ARBA00005986"/>
    </source>
</evidence>
<proteinExistence type="inferred from homology"/>
<dbReference type="Pfam" id="PF07110">
    <property type="entry name" value="EthD"/>
    <property type="match status" value="1"/>
</dbReference>
<organism evidence="3 4">
    <name type="scientific">Exophiala mesophila</name>
    <name type="common">Black yeast-like fungus</name>
    <dbReference type="NCBI Taxonomy" id="212818"/>
    <lineage>
        <taxon>Eukaryota</taxon>
        <taxon>Fungi</taxon>
        <taxon>Dikarya</taxon>
        <taxon>Ascomycota</taxon>
        <taxon>Pezizomycotina</taxon>
        <taxon>Eurotiomycetes</taxon>
        <taxon>Chaetothyriomycetidae</taxon>
        <taxon>Chaetothyriales</taxon>
        <taxon>Herpotrichiellaceae</taxon>
        <taxon>Exophiala</taxon>
    </lineage>
</organism>
<dbReference type="SUPFAM" id="SSF54909">
    <property type="entry name" value="Dimeric alpha+beta barrel"/>
    <property type="match status" value="1"/>
</dbReference>
<protein>
    <recommendedName>
        <fullName evidence="2">EthD domain-containing protein</fullName>
    </recommendedName>
</protein>
<dbReference type="Gene3D" id="3.30.70.100">
    <property type="match status" value="1"/>
</dbReference>
<dbReference type="GO" id="GO:0016491">
    <property type="term" value="F:oxidoreductase activity"/>
    <property type="evidence" value="ECO:0007669"/>
    <property type="project" value="InterPro"/>
</dbReference>
<name>A0A438N404_EXOME</name>
<dbReference type="AlphaFoldDB" id="A0A438N404"/>
<reference evidence="3 4" key="1">
    <citation type="submission" date="2017-03" db="EMBL/GenBank/DDBJ databases">
        <title>Genomes of endolithic fungi from Antarctica.</title>
        <authorList>
            <person name="Coleine C."/>
            <person name="Masonjones S."/>
            <person name="Stajich J.E."/>
        </authorList>
    </citation>
    <scope>NUCLEOTIDE SEQUENCE [LARGE SCALE GENOMIC DNA]</scope>
    <source>
        <strain evidence="3 4">CCFEE 6314</strain>
    </source>
</reference>
<gene>
    <name evidence="3" type="ORF">B0A52_05910</name>
</gene>
<dbReference type="OrthoDB" id="3454835at2759"/>
<comment type="caution">
    <text evidence="3">The sequence shown here is derived from an EMBL/GenBank/DDBJ whole genome shotgun (WGS) entry which is preliminary data.</text>
</comment>
<comment type="similarity">
    <text evidence="1">Belongs to the tpcK family.</text>
</comment>
<dbReference type="InterPro" id="IPR009799">
    <property type="entry name" value="EthD_dom"/>
</dbReference>